<name>A0A512PNH7_9LACO</name>
<dbReference type="PANTHER" id="PTHR34070">
    <property type="entry name" value="ARMADILLO-TYPE FOLD"/>
    <property type="match status" value="1"/>
</dbReference>
<accession>A0A512PNH7</accession>
<dbReference type="Gene3D" id="1.20.1660.10">
    <property type="entry name" value="Hypothetical protein (EF3068)"/>
    <property type="match status" value="1"/>
</dbReference>
<protein>
    <submittedName>
        <fullName evidence="1">DNA-7-methylguanine glycosylase</fullName>
    </submittedName>
</protein>
<dbReference type="SUPFAM" id="SSF48371">
    <property type="entry name" value="ARM repeat"/>
    <property type="match status" value="1"/>
</dbReference>
<comment type="caution">
    <text evidence="1">The sequence shown here is derived from an EMBL/GenBank/DDBJ whole genome shotgun (WGS) entry which is preliminary data.</text>
</comment>
<dbReference type="Gene3D" id="1.25.40.290">
    <property type="entry name" value="ARM repeat domains"/>
    <property type="match status" value="1"/>
</dbReference>
<dbReference type="Pfam" id="PF08713">
    <property type="entry name" value="DNA_alkylation"/>
    <property type="match status" value="1"/>
</dbReference>
<organism evidence="1 2">
    <name type="scientific">Lentilactobacillus rapi</name>
    <dbReference type="NCBI Taxonomy" id="481723"/>
    <lineage>
        <taxon>Bacteria</taxon>
        <taxon>Bacillati</taxon>
        <taxon>Bacillota</taxon>
        <taxon>Bacilli</taxon>
        <taxon>Lactobacillales</taxon>
        <taxon>Lactobacillaceae</taxon>
        <taxon>Lentilactobacillus</taxon>
    </lineage>
</organism>
<dbReference type="CDD" id="cd07064">
    <property type="entry name" value="AlkD_like_1"/>
    <property type="match status" value="1"/>
</dbReference>
<gene>
    <name evidence="1" type="ORF">LRA02_16250</name>
</gene>
<dbReference type="OrthoDB" id="9775346at2"/>
<dbReference type="InterPro" id="IPR014825">
    <property type="entry name" value="DNA_alkylation"/>
</dbReference>
<dbReference type="RefSeq" id="WP_054748609.1">
    <property type="nucleotide sequence ID" value="NZ_BKAM01000032.1"/>
</dbReference>
<evidence type="ECO:0000313" key="1">
    <source>
        <dbReference type="EMBL" id="GEP72757.1"/>
    </source>
</evidence>
<dbReference type="AlphaFoldDB" id="A0A512PNH7"/>
<sequence>MFKLTGNKENQPHMERYMRNQFPFLGLKTPERKVESKPFIRSSRQLPLAEVFTVIADLYQRDAREYQYVAIDTAYANVKRLDFDGIAHLTKYIQVKSWWDSVDAWRKVLGKYVVLHPEEKERVFNLFYQHENFWMRRVAILLQLLEKETLDTRLLTKAIEFDVDTENFFVQKAIGWALRNYSRYDPQWVRAFVAGHSLSKLAAKEGLKVIGEN</sequence>
<dbReference type="Proteomes" id="UP000321569">
    <property type="component" value="Unassembled WGS sequence"/>
</dbReference>
<dbReference type="PANTHER" id="PTHR34070:SF1">
    <property type="entry name" value="DNA ALKYLATION REPAIR PROTEIN"/>
    <property type="match status" value="1"/>
</dbReference>
<proteinExistence type="predicted"/>
<evidence type="ECO:0000313" key="2">
    <source>
        <dbReference type="Proteomes" id="UP000321569"/>
    </source>
</evidence>
<dbReference type="InterPro" id="IPR016024">
    <property type="entry name" value="ARM-type_fold"/>
</dbReference>
<dbReference type="EMBL" id="BKAM01000032">
    <property type="protein sequence ID" value="GEP72757.1"/>
    <property type="molecule type" value="Genomic_DNA"/>
</dbReference>
<reference evidence="1 2" key="1">
    <citation type="submission" date="2019-07" db="EMBL/GenBank/DDBJ databases">
        <title>Whole genome shotgun sequence of Lactobacillus rapi NBRC 109618.</title>
        <authorList>
            <person name="Hosoyama A."/>
            <person name="Uohara A."/>
            <person name="Ohji S."/>
            <person name="Ichikawa N."/>
        </authorList>
    </citation>
    <scope>NUCLEOTIDE SEQUENCE [LARGE SCALE GENOMIC DNA]</scope>
    <source>
        <strain evidence="1 2">NBRC 109618</strain>
    </source>
</reference>